<dbReference type="AlphaFoldDB" id="A0AAU7AV74"/>
<protein>
    <recommendedName>
        <fullName evidence="3">DUF389 domain-containing protein</fullName>
    </recommendedName>
</protein>
<feature type="transmembrane region" description="Helical" evidence="1">
    <location>
        <begin position="280"/>
        <end position="302"/>
    </location>
</feature>
<feature type="transmembrane region" description="Helical" evidence="1">
    <location>
        <begin position="214"/>
        <end position="237"/>
    </location>
</feature>
<reference evidence="2" key="1">
    <citation type="submission" date="2022-12" db="EMBL/GenBank/DDBJ databases">
        <title>Paraconexibacter alkalitolerans sp. nov. and Baekduia alba sp. nov., isolated from soil and emended description of the genera Paraconexibacter (Chun et al., 2020) and Baekduia (An et al., 2020).</title>
        <authorList>
            <person name="Vieira S."/>
            <person name="Huber K.J."/>
            <person name="Geppert A."/>
            <person name="Wolf J."/>
            <person name="Neumann-Schaal M."/>
            <person name="Muesken M."/>
            <person name="Overmann J."/>
        </authorList>
    </citation>
    <scope>NUCLEOTIDE SEQUENCE</scope>
    <source>
        <strain evidence="2">AEG42_29</strain>
    </source>
</reference>
<evidence type="ECO:0000313" key="2">
    <source>
        <dbReference type="EMBL" id="XAY05541.1"/>
    </source>
</evidence>
<feature type="transmembrane region" description="Helical" evidence="1">
    <location>
        <begin position="116"/>
        <end position="135"/>
    </location>
</feature>
<organism evidence="2">
    <name type="scientific">Paraconexibacter sp. AEG42_29</name>
    <dbReference type="NCBI Taxonomy" id="2997339"/>
    <lineage>
        <taxon>Bacteria</taxon>
        <taxon>Bacillati</taxon>
        <taxon>Actinomycetota</taxon>
        <taxon>Thermoleophilia</taxon>
        <taxon>Solirubrobacterales</taxon>
        <taxon>Paraconexibacteraceae</taxon>
        <taxon>Paraconexibacter</taxon>
    </lineage>
</organism>
<gene>
    <name evidence="2" type="ORF">DSM112329_02398</name>
</gene>
<dbReference type="KEGG" id="parq:DSM112329_02398"/>
<feature type="transmembrane region" description="Helical" evidence="1">
    <location>
        <begin position="141"/>
        <end position="162"/>
    </location>
</feature>
<sequence length="317" mass="32325">MVHLRLVVPLTAVAAVLEILARCASVINVVHLPGVATKPSGDLVMCDVAREDASVVIADLTALGLEENGSIALENVDTSISHASVAAERAAPGSPSDAVLWEDVTARTSESATISWVFLIFMVLASLIAAVGIVLDSPILVVGAMVVGPEFGPVAGVCVALVQRAPRLATRSLAALAAGFPLGIALTVLMTVIFKATDVIPDDFDPAAHSLSSAIAQPDFLAFFVAFSAGIAGMLSLSTAKSGALIGVLISVTTIPASANAAVAAGYGDWSTFEGSLGQLGINLTAMLAAGTLTLGIQRWLYARRRAGYRARHGGAG</sequence>
<dbReference type="PANTHER" id="PTHR20992">
    <property type="entry name" value="AT15442P-RELATED"/>
    <property type="match status" value="1"/>
</dbReference>
<evidence type="ECO:0008006" key="3">
    <source>
        <dbReference type="Google" id="ProtNLM"/>
    </source>
</evidence>
<dbReference type="EMBL" id="CP114014">
    <property type="protein sequence ID" value="XAY05541.1"/>
    <property type="molecule type" value="Genomic_DNA"/>
</dbReference>
<accession>A0AAU7AV74</accession>
<name>A0AAU7AV74_9ACTN</name>
<dbReference type="PANTHER" id="PTHR20992:SF9">
    <property type="entry name" value="AT15442P-RELATED"/>
    <property type="match status" value="1"/>
</dbReference>
<keyword evidence="1" id="KW-1133">Transmembrane helix</keyword>
<feature type="transmembrane region" description="Helical" evidence="1">
    <location>
        <begin position="174"/>
        <end position="194"/>
    </location>
</feature>
<keyword evidence="1" id="KW-0812">Transmembrane</keyword>
<proteinExistence type="predicted"/>
<evidence type="ECO:0000256" key="1">
    <source>
        <dbReference type="SAM" id="Phobius"/>
    </source>
</evidence>
<dbReference type="InterPro" id="IPR005240">
    <property type="entry name" value="DUF389"/>
</dbReference>
<feature type="transmembrane region" description="Helical" evidence="1">
    <location>
        <begin position="244"/>
        <end position="268"/>
    </location>
</feature>
<dbReference type="Pfam" id="PF04087">
    <property type="entry name" value="DUF389"/>
    <property type="match status" value="1"/>
</dbReference>
<keyword evidence="1" id="KW-0472">Membrane</keyword>
<dbReference type="RefSeq" id="WP_354702046.1">
    <property type="nucleotide sequence ID" value="NZ_CP114014.1"/>
</dbReference>